<dbReference type="Pfam" id="PF04542">
    <property type="entry name" value="Sigma70_r2"/>
    <property type="match status" value="1"/>
</dbReference>
<keyword evidence="2" id="KW-0805">Transcription regulation</keyword>
<dbReference type="Proteomes" id="UP001157974">
    <property type="component" value="Unassembled WGS sequence"/>
</dbReference>
<evidence type="ECO:0000259" key="7">
    <source>
        <dbReference type="Pfam" id="PF04542"/>
    </source>
</evidence>
<dbReference type="InterPro" id="IPR014284">
    <property type="entry name" value="RNA_pol_sigma-70_dom"/>
</dbReference>
<organism evidence="8 9">
    <name type="scientific">Rhodosorus marinus</name>
    <dbReference type="NCBI Taxonomy" id="101924"/>
    <lineage>
        <taxon>Eukaryota</taxon>
        <taxon>Rhodophyta</taxon>
        <taxon>Stylonematophyceae</taxon>
        <taxon>Stylonematales</taxon>
        <taxon>Stylonemataceae</taxon>
        <taxon>Rhodosorus</taxon>
    </lineage>
</organism>
<dbReference type="InterPro" id="IPR013324">
    <property type="entry name" value="RNA_pol_sigma_r3/r4-like"/>
</dbReference>
<dbReference type="GO" id="GO:0006352">
    <property type="term" value="P:DNA-templated transcription initiation"/>
    <property type="evidence" value="ECO:0007669"/>
    <property type="project" value="InterPro"/>
</dbReference>
<evidence type="ECO:0000256" key="4">
    <source>
        <dbReference type="ARBA" id="ARBA00023125"/>
    </source>
</evidence>
<dbReference type="GO" id="GO:0016987">
    <property type="term" value="F:sigma factor activity"/>
    <property type="evidence" value="ECO:0007669"/>
    <property type="project" value="UniProtKB-KW"/>
</dbReference>
<dbReference type="SUPFAM" id="SSF88946">
    <property type="entry name" value="Sigma2 domain of RNA polymerase sigma factors"/>
    <property type="match status" value="1"/>
</dbReference>
<dbReference type="PRINTS" id="PR00046">
    <property type="entry name" value="SIGMA70FCT"/>
</dbReference>
<feature type="domain" description="RNA polymerase sigma-70 region 3" evidence="6">
    <location>
        <begin position="161"/>
        <end position="232"/>
    </location>
</feature>
<dbReference type="InterPro" id="IPR007624">
    <property type="entry name" value="RNA_pol_sigma70_r3"/>
</dbReference>
<comment type="similarity">
    <text evidence="1">Belongs to the sigma-70 factor family.</text>
</comment>
<evidence type="ECO:0008006" key="10">
    <source>
        <dbReference type="Google" id="ProtNLM"/>
    </source>
</evidence>
<evidence type="ECO:0000256" key="5">
    <source>
        <dbReference type="ARBA" id="ARBA00023163"/>
    </source>
</evidence>
<keyword evidence="3" id="KW-0731">Sigma factor</keyword>
<dbReference type="InterPro" id="IPR000943">
    <property type="entry name" value="RNA_pol_sigma70"/>
</dbReference>
<sequence>MGGKGERPGFLCPLAWTENGFSAKRNVCCSLTAELPVVFAKTQAKAKVVTDEREVRKGSVKKRLTERKNGELDEISVRQKLITDHAHLVPFLAKKLGWASSPHFDDIVQEGLLALIFAANKYDRNMGRVAFSTYASYWIRQAMKRAHIKSSLLKVPFRKFELGRQVQRAKRELQVQLGRGPSEAELAAHLTWSEEKTSMGMDAASEVQNSFGFLSLDEVNEHDTDLKTLVEYRHLKSIGHAPDNREAAEAMEEVERILDETLSPGEKEILRLEFGLGNSEVKSKTQLAKEMNTSVWYINKARNNAIEKLREKKEDLVPLLSAL</sequence>
<feature type="domain" description="RNA polymerase sigma-70 region 2" evidence="7">
    <location>
        <begin position="81"/>
        <end position="146"/>
    </location>
</feature>
<proteinExistence type="inferred from homology"/>
<dbReference type="AlphaFoldDB" id="A0AAV8UNR7"/>
<dbReference type="Gene3D" id="1.20.120.1810">
    <property type="match status" value="1"/>
</dbReference>
<evidence type="ECO:0000259" key="6">
    <source>
        <dbReference type="Pfam" id="PF04539"/>
    </source>
</evidence>
<dbReference type="InterPro" id="IPR036388">
    <property type="entry name" value="WH-like_DNA-bd_sf"/>
</dbReference>
<protein>
    <recommendedName>
        <fullName evidence="10">RNA polymerase sigma-70 region 2 domain-containing protein</fullName>
    </recommendedName>
</protein>
<gene>
    <name evidence="8" type="ORF">NDN08_006058</name>
</gene>
<accession>A0AAV8UNR7</accession>
<dbReference type="InterPro" id="IPR007627">
    <property type="entry name" value="RNA_pol_sigma70_r2"/>
</dbReference>
<evidence type="ECO:0000313" key="9">
    <source>
        <dbReference type="Proteomes" id="UP001157974"/>
    </source>
</evidence>
<dbReference type="NCBIfam" id="TIGR02937">
    <property type="entry name" value="sigma70-ECF"/>
    <property type="match status" value="1"/>
</dbReference>
<dbReference type="GO" id="GO:0003677">
    <property type="term" value="F:DNA binding"/>
    <property type="evidence" value="ECO:0007669"/>
    <property type="project" value="UniProtKB-KW"/>
</dbReference>
<evidence type="ECO:0000313" key="8">
    <source>
        <dbReference type="EMBL" id="KAJ8902738.1"/>
    </source>
</evidence>
<dbReference type="Pfam" id="PF04539">
    <property type="entry name" value="Sigma70_r3"/>
    <property type="match status" value="1"/>
</dbReference>
<dbReference type="SUPFAM" id="SSF88659">
    <property type="entry name" value="Sigma3 and sigma4 domains of RNA polymerase sigma factors"/>
    <property type="match status" value="2"/>
</dbReference>
<keyword evidence="9" id="KW-1185">Reference proteome</keyword>
<keyword evidence="4" id="KW-0238">DNA-binding</keyword>
<dbReference type="Gene3D" id="1.10.10.10">
    <property type="entry name" value="Winged helix-like DNA-binding domain superfamily/Winged helix DNA-binding domain"/>
    <property type="match status" value="2"/>
</dbReference>
<dbReference type="InterPro" id="IPR050239">
    <property type="entry name" value="Sigma-70_RNA_pol_init_factors"/>
</dbReference>
<reference evidence="8 9" key="1">
    <citation type="journal article" date="2023" name="Nat. Commun.">
        <title>Origin of minicircular mitochondrial genomes in red algae.</title>
        <authorList>
            <person name="Lee Y."/>
            <person name="Cho C.H."/>
            <person name="Lee Y.M."/>
            <person name="Park S.I."/>
            <person name="Yang J.H."/>
            <person name="West J.A."/>
            <person name="Bhattacharya D."/>
            <person name="Yoon H.S."/>
        </authorList>
    </citation>
    <scope>NUCLEOTIDE SEQUENCE [LARGE SCALE GENOMIC DNA]</scope>
    <source>
        <strain evidence="8 9">CCMP1338</strain>
        <tissue evidence="8">Whole cell</tissue>
    </source>
</reference>
<evidence type="ECO:0000256" key="1">
    <source>
        <dbReference type="ARBA" id="ARBA00007788"/>
    </source>
</evidence>
<comment type="caution">
    <text evidence="8">The sequence shown here is derived from an EMBL/GenBank/DDBJ whole genome shotgun (WGS) entry which is preliminary data.</text>
</comment>
<dbReference type="PANTHER" id="PTHR30603:SF47">
    <property type="entry name" value="RNA POLYMERASE SIGMA FACTOR SIGD, CHLOROPLASTIC"/>
    <property type="match status" value="1"/>
</dbReference>
<name>A0AAV8UNR7_9RHOD</name>
<dbReference type="EMBL" id="JAMWBK010000008">
    <property type="protein sequence ID" value="KAJ8902738.1"/>
    <property type="molecule type" value="Genomic_DNA"/>
</dbReference>
<keyword evidence="5" id="KW-0804">Transcription</keyword>
<dbReference type="InterPro" id="IPR013325">
    <property type="entry name" value="RNA_pol_sigma_r2"/>
</dbReference>
<dbReference type="PANTHER" id="PTHR30603">
    <property type="entry name" value="RNA POLYMERASE SIGMA FACTOR RPO"/>
    <property type="match status" value="1"/>
</dbReference>
<evidence type="ECO:0000256" key="2">
    <source>
        <dbReference type="ARBA" id="ARBA00023015"/>
    </source>
</evidence>
<evidence type="ECO:0000256" key="3">
    <source>
        <dbReference type="ARBA" id="ARBA00023082"/>
    </source>
</evidence>